<protein>
    <submittedName>
        <fullName evidence="1">Uncharacterized protein</fullName>
    </submittedName>
</protein>
<proteinExistence type="predicted"/>
<gene>
    <name evidence="1" type="ORF">MLD38_001167</name>
</gene>
<keyword evidence="2" id="KW-1185">Reference proteome</keyword>
<dbReference type="EMBL" id="CM042880">
    <property type="protein sequence ID" value="KAI4388877.1"/>
    <property type="molecule type" value="Genomic_DNA"/>
</dbReference>
<evidence type="ECO:0000313" key="2">
    <source>
        <dbReference type="Proteomes" id="UP001057402"/>
    </source>
</evidence>
<comment type="caution">
    <text evidence="1">The sequence shown here is derived from an EMBL/GenBank/DDBJ whole genome shotgun (WGS) entry which is preliminary data.</text>
</comment>
<reference evidence="2" key="1">
    <citation type="journal article" date="2023" name="Front. Plant Sci.">
        <title>Chromosomal-level genome assembly of Melastoma candidum provides insights into trichome evolution.</title>
        <authorList>
            <person name="Zhong Y."/>
            <person name="Wu W."/>
            <person name="Sun C."/>
            <person name="Zou P."/>
            <person name="Liu Y."/>
            <person name="Dai S."/>
            <person name="Zhou R."/>
        </authorList>
    </citation>
    <scope>NUCLEOTIDE SEQUENCE [LARGE SCALE GENOMIC DNA]</scope>
</reference>
<name>A0ACB9SDP2_9MYRT</name>
<organism evidence="1 2">
    <name type="scientific">Melastoma candidum</name>
    <dbReference type="NCBI Taxonomy" id="119954"/>
    <lineage>
        <taxon>Eukaryota</taxon>
        <taxon>Viridiplantae</taxon>
        <taxon>Streptophyta</taxon>
        <taxon>Embryophyta</taxon>
        <taxon>Tracheophyta</taxon>
        <taxon>Spermatophyta</taxon>
        <taxon>Magnoliopsida</taxon>
        <taxon>eudicotyledons</taxon>
        <taxon>Gunneridae</taxon>
        <taxon>Pentapetalae</taxon>
        <taxon>rosids</taxon>
        <taxon>malvids</taxon>
        <taxon>Myrtales</taxon>
        <taxon>Melastomataceae</taxon>
        <taxon>Melastomatoideae</taxon>
        <taxon>Melastomateae</taxon>
        <taxon>Melastoma</taxon>
    </lineage>
</organism>
<sequence length="661" mass="75182">MRLSKIKWAALGGLLLSFVSLLVHLLLAKSSASLVQYSTFTGFTDDINVNPQGRKDVPRGRFSLWGRVKSLESLYPFANPRSMYHDSTDQTNGFIYAKVFGGFEKIRNSVCDLVAVSRLLNATLVIPEIQESTRSKGISAEYRSFSYIYNEDQFIVALSNDVKIIKSLPQSMKESMKRKEYPIFKPTGRSSPNFYLNEVLPKLKKAKAIVLLVTDGGCLQSKLPNSLQEYQRLRCRVSFHALQFRAEILALGHRMVERLRGSGQPYLAYHPGLMRDTLAFHGCAELFQDIHTELIQFRRAQLIKQGVIKDQLAVDSHIRRANGSCPLMPEEVGLLLRALGYPPNTRIYLAGYEIFGGQRILIPLRAIYTNLVDRTSLCSRQELHDIVGPETELPPDSFELPPVKSSEQLKKEWDKAGPRPRPLPPPPDRPIYRHEKEGWYGWINEKDTEPEPSPMDLRRQAHRLLWAALDYIVSVEADAYFPGFSDDGSGWPDFSGLVMGHRLYEMASARTYRPDRKYLARLLNQISDHVYHPKRNWTLQVRIHLNKSLAEDGLSREFRSSKPLSFLSHPIPECSCRNFDAAKPSVSQKGRTRDSQFSYEDEVECPSWMQHSSVSLRKQESDNESQDDDGDIMDELPDSDEDAAAESPPAAELDEEMDPDD</sequence>
<accession>A0ACB9SDP2</accession>
<dbReference type="Proteomes" id="UP001057402">
    <property type="component" value="Chromosome 1"/>
</dbReference>
<evidence type="ECO:0000313" key="1">
    <source>
        <dbReference type="EMBL" id="KAI4388877.1"/>
    </source>
</evidence>